<name>A1SVT0_PSYIN</name>
<accession>A1SVT0</accession>
<dbReference type="Pfam" id="PF20305">
    <property type="entry name" value="pYEATS"/>
    <property type="match status" value="1"/>
</dbReference>
<dbReference type="AlphaFoldDB" id="A1SVT0"/>
<dbReference type="Proteomes" id="UP000000639">
    <property type="component" value="Chromosome"/>
</dbReference>
<gene>
    <name evidence="2" type="ordered locus">Ping_1818</name>
</gene>
<evidence type="ECO:0000313" key="3">
    <source>
        <dbReference type="Proteomes" id="UP000000639"/>
    </source>
</evidence>
<dbReference type="InterPro" id="IPR055129">
    <property type="entry name" value="YEATS_dom"/>
</dbReference>
<dbReference type="InterPro" id="IPR046888">
    <property type="entry name" value="pYEATS"/>
</dbReference>
<dbReference type="PROSITE" id="PS51037">
    <property type="entry name" value="YEATS"/>
    <property type="match status" value="1"/>
</dbReference>
<protein>
    <recommendedName>
        <fullName evidence="1">YEATS domain-containing protein</fullName>
    </recommendedName>
</protein>
<proteinExistence type="predicted"/>
<feature type="domain" description="YEATS" evidence="1">
    <location>
        <begin position="1"/>
        <end position="115"/>
    </location>
</feature>
<reference evidence="2 3" key="1">
    <citation type="submission" date="2007-01" db="EMBL/GenBank/DDBJ databases">
        <title>Complete sequence of Psychromonas ingrahamii 37.</title>
        <authorList>
            <consortium name="US DOE Joint Genome Institute"/>
            <person name="Copeland A."/>
            <person name="Lucas S."/>
            <person name="Lapidus A."/>
            <person name="Barry K."/>
            <person name="Detter J.C."/>
            <person name="Glavina del Rio T."/>
            <person name="Hammon N."/>
            <person name="Israni S."/>
            <person name="Dalin E."/>
            <person name="Tice H."/>
            <person name="Pitluck S."/>
            <person name="Thompson L.S."/>
            <person name="Brettin T."/>
            <person name="Bruce D."/>
            <person name="Han C."/>
            <person name="Tapia R."/>
            <person name="Schmutz J."/>
            <person name="Larimer F."/>
            <person name="Land M."/>
            <person name="Hauser L."/>
            <person name="Kyrpides N."/>
            <person name="Ivanova N."/>
            <person name="Staley J."/>
            <person name="Richardson P."/>
        </authorList>
    </citation>
    <scope>NUCLEOTIDE SEQUENCE [LARGE SCALE GENOMIC DNA]</scope>
    <source>
        <strain evidence="2 3">37</strain>
    </source>
</reference>
<dbReference type="InterPro" id="IPR038704">
    <property type="entry name" value="YEAST_sf"/>
</dbReference>
<evidence type="ECO:0000259" key="1">
    <source>
        <dbReference type="PROSITE" id="PS51037"/>
    </source>
</evidence>
<dbReference type="RefSeq" id="WP_011770155.1">
    <property type="nucleotide sequence ID" value="NC_008709.1"/>
</dbReference>
<evidence type="ECO:0000313" key="2">
    <source>
        <dbReference type="EMBL" id="ABM03595.1"/>
    </source>
</evidence>
<dbReference type="EMBL" id="CP000510">
    <property type="protein sequence ID" value="ABM03595.1"/>
    <property type="molecule type" value="Genomic_DNA"/>
</dbReference>
<dbReference type="eggNOG" id="ENOG502ZJXH">
    <property type="taxonomic scope" value="Bacteria"/>
</dbReference>
<organism evidence="2 3">
    <name type="scientific">Psychromonas ingrahamii (strain DSM 17664 / CCUG 51855 / 37)</name>
    <dbReference type="NCBI Taxonomy" id="357804"/>
    <lineage>
        <taxon>Bacteria</taxon>
        <taxon>Pseudomonadati</taxon>
        <taxon>Pseudomonadota</taxon>
        <taxon>Gammaproteobacteria</taxon>
        <taxon>Alteromonadales</taxon>
        <taxon>Psychromonadaceae</taxon>
        <taxon>Psychromonas</taxon>
    </lineage>
</organism>
<dbReference type="HOGENOM" id="CLU_2106974_0_0_6"/>
<dbReference type="Gene3D" id="2.60.40.1970">
    <property type="entry name" value="YEATS domain"/>
    <property type="match status" value="1"/>
</dbReference>
<keyword evidence="3" id="KW-1185">Reference proteome</keyword>
<dbReference type="KEGG" id="pin:Ping_1818"/>
<dbReference type="OrthoDB" id="1448763at2"/>
<sequence length="115" mass="13844">MQYTIKSNVIRNIDGKIKYKQFNEKGKMHFHLGVWVDAPERELDEIEFVEYALHPTFKKQNRRSLNRLNNFSITFWTWGIFNIKVAIHLHSGEIINMDYYLEYTLPSEKSEYVQV</sequence>